<organism evidence="1 2">
    <name type="scientific">Rubripirellula tenax</name>
    <dbReference type="NCBI Taxonomy" id="2528015"/>
    <lineage>
        <taxon>Bacteria</taxon>
        <taxon>Pseudomonadati</taxon>
        <taxon>Planctomycetota</taxon>
        <taxon>Planctomycetia</taxon>
        <taxon>Pirellulales</taxon>
        <taxon>Pirellulaceae</taxon>
        <taxon>Rubripirellula</taxon>
    </lineage>
</organism>
<dbReference type="AlphaFoldDB" id="A0A5C6F647"/>
<gene>
    <name evidence="1" type="ORF">Poly51_26320</name>
</gene>
<reference evidence="1 2" key="1">
    <citation type="submission" date="2019-02" db="EMBL/GenBank/DDBJ databases">
        <title>Deep-cultivation of Planctomycetes and their phenomic and genomic characterization uncovers novel biology.</title>
        <authorList>
            <person name="Wiegand S."/>
            <person name="Jogler M."/>
            <person name="Boedeker C."/>
            <person name="Pinto D."/>
            <person name="Vollmers J."/>
            <person name="Rivas-Marin E."/>
            <person name="Kohn T."/>
            <person name="Peeters S.H."/>
            <person name="Heuer A."/>
            <person name="Rast P."/>
            <person name="Oberbeckmann S."/>
            <person name="Bunk B."/>
            <person name="Jeske O."/>
            <person name="Meyerdierks A."/>
            <person name="Storesund J.E."/>
            <person name="Kallscheuer N."/>
            <person name="Luecker S."/>
            <person name="Lage O.M."/>
            <person name="Pohl T."/>
            <person name="Merkel B.J."/>
            <person name="Hornburger P."/>
            <person name="Mueller R.-W."/>
            <person name="Bruemmer F."/>
            <person name="Labrenz M."/>
            <person name="Spormann A.M."/>
            <person name="Op Den Camp H."/>
            <person name="Overmann J."/>
            <person name="Amann R."/>
            <person name="Jetten M.S.M."/>
            <person name="Mascher T."/>
            <person name="Medema M.H."/>
            <person name="Devos D.P."/>
            <person name="Kaster A.-K."/>
            <person name="Ovreas L."/>
            <person name="Rohde M."/>
            <person name="Galperin M.Y."/>
            <person name="Jogler C."/>
        </authorList>
    </citation>
    <scope>NUCLEOTIDE SEQUENCE [LARGE SCALE GENOMIC DNA]</scope>
    <source>
        <strain evidence="1 2">Poly51</strain>
    </source>
</reference>
<dbReference type="RefSeq" id="WP_146457989.1">
    <property type="nucleotide sequence ID" value="NZ_SJPW01000003.1"/>
</dbReference>
<protein>
    <submittedName>
        <fullName evidence="1">Uncharacterized protein</fullName>
    </submittedName>
</protein>
<dbReference type="Proteomes" id="UP000318288">
    <property type="component" value="Unassembled WGS sequence"/>
</dbReference>
<name>A0A5C6F647_9BACT</name>
<comment type="caution">
    <text evidence="1">The sequence shown here is derived from an EMBL/GenBank/DDBJ whole genome shotgun (WGS) entry which is preliminary data.</text>
</comment>
<evidence type="ECO:0000313" key="2">
    <source>
        <dbReference type="Proteomes" id="UP000318288"/>
    </source>
</evidence>
<proteinExistence type="predicted"/>
<dbReference type="EMBL" id="SJPW01000003">
    <property type="protein sequence ID" value="TWU56715.1"/>
    <property type="molecule type" value="Genomic_DNA"/>
</dbReference>
<sequence length="136" mass="15066">MNEIRLEYFFLPIYLQLQSNPGSEDVVVDQRTILGTFEFLRLPVQAAFHFAALLEQGADNASSTPVVDGDVGEISGIFVRKLGTGSIRVGLSVKRAGSIRLAIYTTVGRKRHRSRPKISVSEARRFATFLRQANAN</sequence>
<evidence type="ECO:0000313" key="1">
    <source>
        <dbReference type="EMBL" id="TWU56715.1"/>
    </source>
</evidence>
<keyword evidence="2" id="KW-1185">Reference proteome</keyword>
<accession>A0A5C6F647</accession>